<dbReference type="PANTHER" id="PTHR20961:SF124">
    <property type="entry name" value="GLYCOSYLTRANSFERASE"/>
    <property type="match status" value="1"/>
</dbReference>
<keyword evidence="1" id="KW-0328">Glycosyltransferase</keyword>
<gene>
    <name evidence="5" type="ORF">AV274_1729</name>
</gene>
<sequence>MESADSKTKSTILLERQSLPDFSESKSWDEMTEHYRDYIRSFGKKRKVTRGKKREEKGRENPVLMTIPFEWQYGEDFSFTRDKHVITFYRSPDDPFHYDYDIRSHGFDCDILLSSSLSDLPLNNIARVTHNTARLQDDVCYDRIAILSTRGYANMYHNAEWIVNFIHYASNIANFPLIDAFFIVNPTHDLRHSTTSDWNSAFFSNTLSIFPDEIRPVFLNSMKGRVNTVCIHRALFISITTPIMDMFLDLREPLLVKKVMYRAFHISEEVRRPPRLQTLFIVREGTTRQIVNLDELVGRMKEEMGERMELRTMFFKNMSFEQQVVLMSSTDIVMGMHGAAFVNIMFMRPRSGFMEFFSPIAHILYYENMARKTDLVYVGVARNRVAPSKRKIADGRNKNIIVDVNMVMRQFIPLVNDVFEQKYFLVS</sequence>
<evidence type="ECO:0000256" key="1">
    <source>
        <dbReference type="ARBA" id="ARBA00022676"/>
    </source>
</evidence>
<evidence type="ECO:0000256" key="3">
    <source>
        <dbReference type="ARBA" id="ARBA00023180"/>
    </source>
</evidence>
<dbReference type="EMBL" id="LXWW01000075">
    <property type="protein sequence ID" value="OAO16554.1"/>
    <property type="molecule type" value="Genomic_DNA"/>
</dbReference>
<keyword evidence="6" id="KW-1185">Reference proteome</keyword>
<dbReference type="Pfam" id="PF04577">
    <property type="entry name" value="Glyco_transf_61"/>
    <property type="match status" value="1"/>
</dbReference>
<dbReference type="InterPro" id="IPR007657">
    <property type="entry name" value="Glycosyltransferase_61"/>
</dbReference>
<dbReference type="Proteomes" id="UP000078348">
    <property type="component" value="Unassembled WGS sequence"/>
</dbReference>
<dbReference type="OrthoDB" id="115602at2759"/>
<proteinExistence type="predicted"/>
<feature type="domain" description="Glycosyltransferase 61 catalytic" evidence="4">
    <location>
        <begin position="261"/>
        <end position="353"/>
    </location>
</feature>
<reference evidence="5 6" key="1">
    <citation type="submission" date="2016-05" db="EMBL/GenBank/DDBJ databases">
        <title>Nuclear genome of Blastocystis sp. subtype 1 NandII.</title>
        <authorList>
            <person name="Gentekaki E."/>
            <person name="Curtis B."/>
            <person name="Stairs C."/>
            <person name="Eme L."/>
            <person name="Herman E."/>
            <person name="Klimes V."/>
            <person name="Arias M.C."/>
            <person name="Elias M."/>
            <person name="Hilliou F."/>
            <person name="Klute M."/>
            <person name="Malik S.-B."/>
            <person name="Pightling A."/>
            <person name="Rachubinski R."/>
            <person name="Salas D."/>
            <person name="Schlacht A."/>
            <person name="Suga H."/>
            <person name="Archibald J."/>
            <person name="Ball S.G."/>
            <person name="Clark G."/>
            <person name="Dacks J."/>
            <person name="Van Der Giezen M."/>
            <person name="Tsaousis A."/>
            <person name="Roger A."/>
        </authorList>
    </citation>
    <scope>NUCLEOTIDE SEQUENCE [LARGE SCALE GENOMIC DNA]</scope>
    <source>
        <strain evidence="6">ATCC 50177 / NandII</strain>
    </source>
</reference>
<name>A0A196SKV8_BLAHN</name>
<organism evidence="5 6">
    <name type="scientific">Blastocystis sp. subtype 1 (strain ATCC 50177 / NandII)</name>
    <dbReference type="NCBI Taxonomy" id="478820"/>
    <lineage>
        <taxon>Eukaryota</taxon>
        <taxon>Sar</taxon>
        <taxon>Stramenopiles</taxon>
        <taxon>Bigyra</taxon>
        <taxon>Opalozoa</taxon>
        <taxon>Opalinata</taxon>
        <taxon>Blastocystidae</taxon>
        <taxon>Blastocystis</taxon>
    </lineage>
</organism>
<evidence type="ECO:0000259" key="4">
    <source>
        <dbReference type="Pfam" id="PF04577"/>
    </source>
</evidence>
<comment type="caution">
    <text evidence="5">The sequence shown here is derived from an EMBL/GenBank/DDBJ whole genome shotgun (WGS) entry which is preliminary data.</text>
</comment>
<protein>
    <submittedName>
        <fullName evidence="5">EGF domain-specific O-linked N-acetylglucosamine transferase</fullName>
    </submittedName>
</protein>
<dbReference type="InterPro" id="IPR049625">
    <property type="entry name" value="Glyco_transf_61_cat"/>
</dbReference>
<evidence type="ECO:0000313" key="6">
    <source>
        <dbReference type="Proteomes" id="UP000078348"/>
    </source>
</evidence>
<dbReference type="AlphaFoldDB" id="A0A196SKV8"/>
<accession>A0A196SKV8</accession>
<evidence type="ECO:0000313" key="5">
    <source>
        <dbReference type="EMBL" id="OAO16554.1"/>
    </source>
</evidence>
<dbReference type="PANTHER" id="PTHR20961">
    <property type="entry name" value="GLYCOSYLTRANSFERASE"/>
    <property type="match status" value="1"/>
</dbReference>
<dbReference type="GO" id="GO:0016757">
    <property type="term" value="F:glycosyltransferase activity"/>
    <property type="evidence" value="ECO:0007669"/>
    <property type="project" value="UniProtKB-KW"/>
</dbReference>
<keyword evidence="2 5" id="KW-0808">Transferase</keyword>
<evidence type="ECO:0000256" key="2">
    <source>
        <dbReference type="ARBA" id="ARBA00022679"/>
    </source>
</evidence>
<keyword evidence="3" id="KW-0325">Glycoprotein</keyword>